<gene>
    <name evidence="2" type="ORF">EWV75_06545</name>
</gene>
<feature type="signal peptide" evidence="1">
    <location>
        <begin position="1"/>
        <end position="22"/>
    </location>
</feature>
<dbReference type="AlphaFoldDB" id="A0A552JSA8"/>
<reference evidence="2 3" key="1">
    <citation type="submission" date="2019-01" db="EMBL/GenBank/DDBJ databases">
        <title>Coherence of Microcystis species and biogeography revealed through population genomics.</title>
        <authorList>
            <person name="Perez-Carrascal O.M."/>
            <person name="Terrat Y."/>
            <person name="Giani A."/>
            <person name="Fortin N."/>
            <person name="Tromas N."/>
            <person name="Shapiro B.J."/>
        </authorList>
    </citation>
    <scope>NUCLEOTIDE SEQUENCE [LARGE SCALE GENOMIC DNA]</scope>
    <source>
        <strain evidence="2">Mw_QC_S_20081001_S30D</strain>
    </source>
</reference>
<evidence type="ECO:0000313" key="3">
    <source>
        <dbReference type="Proteomes" id="UP000320523"/>
    </source>
</evidence>
<protein>
    <recommendedName>
        <fullName evidence="4">PEP-CTERM sorting domain-containing protein</fullName>
    </recommendedName>
</protein>
<evidence type="ECO:0000313" key="2">
    <source>
        <dbReference type="EMBL" id="TRU98545.1"/>
    </source>
</evidence>
<organism evidence="2 3">
    <name type="scientific">Microcystis wesenbergii Mw_QC_S_20081001_S30D</name>
    <dbReference type="NCBI Taxonomy" id="2486245"/>
    <lineage>
        <taxon>Bacteria</taxon>
        <taxon>Bacillati</taxon>
        <taxon>Cyanobacteriota</taxon>
        <taxon>Cyanophyceae</taxon>
        <taxon>Oscillatoriophycideae</taxon>
        <taxon>Chroococcales</taxon>
        <taxon>Microcystaceae</taxon>
        <taxon>Microcystis</taxon>
    </lineage>
</organism>
<evidence type="ECO:0008006" key="4">
    <source>
        <dbReference type="Google" id="ProtNLM"/>
    </source>
</evidence>
<name>A0A552JSA8_9CHRO</name>
<sequence length="200" mass="21188">MKKIVPFSITCAILLAPMVAEAATIAGTSIIPSTTLIPVAPFSLNQINDGITSDAPPFNGFASNSPSGTITLDLVGDYNLTSFILWNDINVLAEGISQFRLDFFDSSNNLIPVSFTNTFLAPIGQVAPATYNFSQAVPNVSRVDLVVLSSNIGVFNRIEIREVEFTGSPASIPEPNNVLGVILLGAGCLLLNRKNGRGSM</sequence>
<evidence type="ECO:0000256" key="1">
    <source>
        <dbReference type="SAM" id="SignalP"/>
    </source>
</evidence>
<accession>A0A552JSA8</accession>
<dbReference type="EMBL" id="SFAT01000071">
    <property type="protein sequence ID" value="TRU98545.1"/>
    <property type="molecule type" value="Genomic_DNA"/>
</dbReference>
<feature type="chain" id="PRO_5021944685" description="PEP-CTERM sorting domain-containing protein" evidence="1">
    <location>
        <begin position="23"/>
        <end position="200"/>
    </location>
</feature>
<keyword evidence="1" id="KW-0732">Signal</keyword>
<comment type="caution">
    <text evidence="2">The sequence shown here is derived from an EMBL/GenBank/DDBJ whole genome shotgun (WGS) entry which is preliminary data.</text>
</comment>
<dbReference type="Proteomes" id="UP000320523">
    <property type="component" value="Unassembled WGS sequence"/>
</dbReference>
<proteinExistence type="predicted"/>